<accession>A0A843X258</accession>
<gene>
    <name evidence="2" type="ORF">Taro_043772</name>
</gene>
<sequence length="81" mass="9211">LKEDQLRLGVRILKGDCTLGSEILSAKCECNRDVMMEKLVLDNEILRKRVQELQLQLEKKTRIAATLGRVISTLTIEEADN</sequence>
<comment type="caution">
    <text evidence="2">The sequence shown here is derived from an EMBL/GenBank/DDBJ whole genome shotgun (WGS) entry which is preliminary data.</text>
</comment>
<proteinExistence type="predicted"/>
<feature type="coiled-coil region" evidence="1">
    <location>
        <begin position="36"/>
        <end position="63"/>
    </location>
</feature>
<reference evidence="2" key="1">
    <citation type="submission" date="2017-07" db="EMBL/GenBank/DDBJ databases">
        <title>Taro Niue Genome Assembly and Annotation.</title>
        <authorList>
            <person name="Atibalentja N."/>
            <person name="Keating K."/>
            <person name="Fields C.J."/>
        </authorList>
    </citation>
    <scope>NUCLEOTIDE SEQUENCE</scope>
    <source>
        <strain evidence="2">Niue_2</strain>
        <tissue evidence="2">Leaf</tissue>
    </source>
</reference>
<evidence type="ECO:0000313" key="3">
    <source>
        <dbReference type="Proteomes" id="UP000652761"/>
    </source>
</evidence>
<keyword evidence="3" id="KW-1185">Reference proteome</keyword>
<evidence type="ECO:0000313" key="2">
    <source>
        <dbReference type="EMBL" id="MQM10874.1"/>
    </source>
</evidence>
<name>A0A843X258_COLES</name>
<dbReference type="Proteomes" id="UP000652761">
    <property type="component" value="Unassembled WGS sequence"/>
</dbReference>
<organism evidence="2 3">
    <name type="scientific">Colocasia esculenta</name>
    <name type="common">Wild taro</name>
    <name type="synonym">Arum esculentum</name>
    <dbReference type="NCBI Taxonomy" id="4460"/>
    <lineage>
        <taxon>Eukaryota</taxon>
        <taxon>Viridiplantae</taxon>
        <taxon>Streptophyta</taxon>
        <taxon>Embryophyta</taxon>
        <taxon>Tracheophyta</taxon>
        <taxon>Spermatophyta</taxon>
        <taxon>Magnoliopsida</taxon>
        <taxon>Liliopsida</taxon>
        <taxon>Araceae</taxon>
        <taxon>Aroideae</taxon>
        <taxon>Colocasieae</taxon>
        <taxon>Colocasia</taxon>
    </lineage>
</organism>
<keyword evidence="1" id="KW-0175">Coiled coil</keyword>
<feature type="non-terminal residue" evidence="2">
    <location>
        <position position="81"/>
    </location>
</feature>
<evidence type="ECO:0000256" key="1">
    <source>
        <dbReference type="SAM" id="Coils"/>
    </source>
</evidence>
<protein>
    <submittedName>
        <fullName evidence="2">Uncharacterized protein</fullName>
    </submittedName>
</protein>
<dbReference type="AlphaFoldDB" id="A0A843X258"/>
<dbReference type="EMBL" id="NMUH01004804">
    <property type="protein sequence ID" value="MQM10874.1"/>
    <property type="molecule type" value="Genomic_DNA"/>
</dbReference>